<keyword evidence="2" id="KW-0808">Transferase</keyword>
<accession>B8ENJ4</accession>
<evidence type="ECO:0000313" key="2">
    <source>
        <dbReference type="EMBL" id="ACK50125.1"/>
    </source>
</evidence>
<dbReference type="Proteomes" id="UP000002257">
    <property type="component" value="Chromosome"/>
</dbReference>
<dbReference type="STRING" id="395965.Msil_1156"/>
<dbReference type="PROSITE" id="PS51186">
    <property type="entry name" value="GNAT"/>
    <property type="match status" value="1"/>
</dbReference>
<dbReference type="InterPro" id="IPR016181">
    <property type="entry name" value="Acyl_CoA_acyltransferase"/>
</dbReference>
<name>B8ENJ4_METSB</name>
<proteinExistence type="predicted"/>
<dbReference type="SUPFAM" id="SSF55729">
    <property type="entry name" value="Acyl-CoA N-acyltransferases (Nat)"/>
    <property type="match status" value="1"/>
</dbReference>
<keyword evidence="3" id="KW-1185">Reference proteome</keyword>
<organism evidence="2 3">
    <name type="scientific">Methylocella silvestris (strain DSM 15510 / CIP 108128 / LMG 27833 / NCIMB 13906 / BL2)</name>
    <dbReference type="NCBI Taxonomy" id="395965"/>
    <lineage>
        <taxon>Bacteria</taxon>
        <taxon>Pseudomonadati</taxon>
        <taxon>Pseudomonadota</taxon>
        <taxon>Alphaproteobacteria</taxon>
        <taxon>Hyphomicrobiales</taxon>
        <taxon>Beijerinckiaceae</taxon>
        <taxon>Methylocella</taxon>
    </lineage>
</organism>
<sequence>MTFVLTPVQADVPPFIALGREPLIHIAEEIPGDVFARENLLDAAFGETRFEKACERLREGRLPARGLALSMKDGSRLIGTVRLWHVDAGGVDALMLGPLAIDAAYRSRGLGRRMMAEALWRAQGRGCRAVLLVGDAPYYEAFGFSRRLTLRLEMPGPVDEARFLGLELAEGALRDARGLVTATGSFAERELLAA</sequence>
<dbReference type="eggNOG" id="COG3153">
    <property type="taxonomic scope" value="Bacteria"/>
</dbReference>
<dbReference type="OrthoDB" id="9815099at2"/>
<gene>
    <name evidence="2" type="ordered locus">Msil_1156</name>
</gene>
<feature type="domain" description="N-acetyltransferase" evidence="1">
    <location>
        <begin position="24"/>
        <end position="165"/>
    </location>
</feature>
<evidence type="ECO:0000259" key="1">
    <source>
        <dbReference type="PROSITE" id="PS51186"/>
    </source>
</evidence>
<dbReference type="GO" id="GO:0016747">
    <property type="term" value="F:acyltransferase activity, transferring groups other than amino-acyl groups"/>
    <property type="evidence" value="ECO:0007669"/>
    <property type="project" value="InterPro"/>
</dbReference>
<dbReference type="HOGENOM" id="CLU_081840_0_1_5"/>
<dbReference type="AlphaFoldDB" id="B8ENJ4"/>
<dbReference type="InterPro" id="IPR000182">
    <property type="entry name" value="GNAT_dom"/>
</dbReference>
<dbReference type="CDD" id="cd04301">
    <property type="entry name" value="NAT_SF"/>
    <property type="match status" value="1"/>
</dbReference>
<dbReference type="RefSeq" id="WP_012590195.1">
    <property type="nucleotide sequence ID" value="NC_011666.1"/>
</dbReference>
<dbReference type="Pfam" id="PF00583">
    <property type="entry name" value="Acetyltransf_1"/>
    <property type="match status" value="1"/>
</dbReference>
<dbReference type="Gene3D" id="3.40.630.30">
    <property type="match status" value="1"/>
</dbReference>
<reference evidence="2 3" key="1">
    <citation type="journal article" date="2010" name="J. Bacteriol.">
        <title>Complete genome sequence of the aerobic facultative methanotroph Methylocella silvestris BL2.</title>
        <authorList>
            <person name="Chen Y."/>
            <person name="Crombie A."/>
            <person name="Rahman M.T."/>
            <person name="Dedysh S.N."/>
            <person name="Liesack W."/>
            <person name="Stott M.B."/>
            <person name="Alam M."/>
            <person name="Theisen A.R."/>
            <person name="Murrell J.C."/>
            <person name="Dunfield P.F."/>
        </authorList>
    </citation>
    <scope>NUCLEOTIDE SEQUENCE [LARGE SCALE GENOMIC DNA]</scope>
    <source>
        <strain evidence="3">DSM 15510 / CIP 108128 / LMG 27833 / NCIMB 13906 / BL2</strain>
    </source>
</reference>
<dbReference type="EMBL" id="CP001280">
    <property type="protein sequence ID" value="ACK50125.1"/>
    <property type="molecule type" value="Genomic_DNA"/>
</dbReference>
<evidence type="ECO:0000313" key="3">
    <source>
        <dbReference type="Proteomes" id="UP000002257"/>
    </source>
</evidence>
<dbReference type="KEGG" id="msl:Msil_1156"/>
<protein>
    <submittedName>
        <fullName evidence="2">GCN5-related N-acetyltransferase</fullName>
    </submittedName>
</protein>